<protein>
    <submittedName>
        <fullName evidence="2">Uncharacterized protein</fullName>
    </submittedName>
</protein>
<dbReference type="EMBL" id="OX459947">
    <property type="protein sequence ID" value="CAI9154873.1"/>
    <property type="molecule type" value="Genomic_DNA"/>
</dbReference>
<name>A0ABN8Y0E9_RANTA</name>
<reference evidence="2" key="1">
    <citation type="submission" date="2023-04" db="EMBL/GenBank/DDBJ databases">
        <authorList>
            <consortium name="ELIXIR-Norway"/>
        </authorList>
    </citation>
    <scope>NUCLEOTIDE SEQUENCE [LARGE SCALE GENOMIC DNA]</scope>
</reference>
<evidence type="ECO:0000313" key="2">
    <source>
        <dbReference type="EMBL" id="CAI9154873.1"/>
    </source>
</evidence>
<feature type="region of interest" description="Disordered" evidence="1">
    <location>
        <begin position="30"/>
        <end position="66"/>
    </location>
</feature>
<accession>A0ABN8Y0E9</accession>
<gene>
    <name evidence="2" type="ORF">MRATA1EN1_LOCUS3835</name>
</gene>
<proteinExistence type="predicted"/>
<dbReference type="Proteomes" id="UP001176941">
    <property type="component" value="Chromosome 11"/>
</dbReference>
<sequence>MAAGMGQDVCIQAARFSDYFQHVVAPKLQLSPSAAKGSSKRPSLDGTGSGAHAWTNHRGQESRRQGLARLESRADWSLESGVSPSQAIGLV</sequence>
<evidence type="ECO:0000256" key="1">
    <source>
        <dbReference type="SAM" id="MobiDB-lite"/>
    </source>
</evidence>
<keyword evidence="3" id="KW-1185">Reference proteome</keyword>
<organism evidence="2 3">
    <name type="scientific">Rangifer tarandus platyrhynchus</name>
    <name type="common">Svalbard reindeer</name>
    <dbReference type="NCBI Taxonomy" id="3082113"/>
    <lineage>
        <taxon>Eukaryota</taxon>
        <taxon>Metazoa</taxon>
        <taxon>Chordata</taxon>
        <taxon>Craniata</taxon>
        <taxon>Vertebrata</taxon>
        <taxon>Euteleostomi</taxon>
        <taxon>Mammalia</taxon>
        <taxon>Eutheria</taxon>
        <taxon>Laurasiatheria</taxon>
        <taxon>Artiodactyla</taxon>
        <taxon>Ruminantia</taxon>
        <taxon>Pecora</taxon>
        <taxon>Cervidae</taxon>
        <taxon>Odocoileinae</taxon>
        <taxon>Rangifer</taxon>
    </lineage>
</organism>
<evidence type="ECO:0000313" key="3">
    <source>
        <dbReference type="Proteomes" id="UP001176941"/>
    </source>
</evidence>